<reference evidence="6 7" key="1">
    <citation type="submission" date="2024-01" db="EMBL/GenBank/DDBJ databases">
        <title>Genome mining of biosynthetic gene clusters to explore secondary metabolites of Streptomyces sp.</title>
        <authorList>
            <person name="Baig A."/>
            <person name="Ajitkumar Shintre N."/>
            <person name="Kumar H."/>
            <person name="Anbarasu A."/>
            <person name="Ramaiah S."/>
        </authorList>
    </citation>
    <scope>NUCLEOTIDE SEQUENCE [LARGE SCALE GENOMIC DNA]</scope>
    <source>
        <strain evidence="6 7">A01</strain>
    </source>
</reference>
<evidence type="ECO:0000259" key="5">
    <source>
        <dbReference type="PROSITE" id="PS50983"/>
    </source>
</evidence>
<dbReference type="PROSITE" id="PS51257">
    <property type="entry name" value="PROKAR_LIPOPROTEIN"/>
    <property type="match status" value="1"/>
</dbReference>
<evidence type="ECO:0000256" key="4">
    <source>
        <dbReference type="ARBA" id="ARBA00022729"/>
    </source>
</evidence>
<dbReference type="PANTHER" id="PTHR30532:SF1">
    <property type="entry name" value="IRON(3+)-HYDROXAMATE-BINDING PROTEIN FHUD"/>
    <property type="match status" value="1"/>
</dbReference>
<dbReference type="EMBL" id="JAYMRS010000018">
    <property type="protein sequence ID" value="MFB8771081.1"/>
    <property type="molecule type" value="Genomic_DNA"/>
</dbReference>
<keyword evidence="4" id="KW-0732">Signal</keyword>
<dbReference type="InterPro" id="IPR002491">
    <property type="entry name" value="ABC_transptr_periplasmic_BD"/>
</dbReference>
<accession>A0ABV5E2K2</accession>
<dbReference type="SUPFAM" id="SSF53807">
    <property type="entry name" value="Helical backbone' metal receptor"/>
    <property type="match status" value="1"/>
</dbReference>
<protein>
    <submittedName>
        <fullName evidence="6">ABC transporter substrate-binding protein</fullName>
    </submittedName>
</protein>
<gene>
    <name evidence="6" type="ORF">VSQ78_25545</name>
</gene>
<keyword evidence="7" id="KW-1185">Reference proteome</keyword>
<comment type="caution">
    <text evidence="6">The sequence shown here is derived from an EMBL/GenBank/DDBJ whole genome shotgun (WGS) entry which is preliminary data.</text>
</comment>
<keyword evidence="3" id="KW-0813">Transport</keyword>
<dbReference type="Proteomes" id="UP001585053">
    <property type="component" value="Unassembled WGS sequence"/>
</dbReference>
<evidence type="ECO:0000256" key="3">
    <source>
        <dbReference type="ARBA" id="ARBA00022448"/>
    </source>
</evidence>
<dbReference type="PROSITE" id="PS50983">
    <property type="entry name" value="FE_B12_PBP"/>
    <property type="match status" value="1"/>
</dbReference>
<dbReference type="Gene3D" id="3.40.50.1980">
    <property type="entry name" value="Nitrogenase molybdenum iron protein domain"/>
    <property type="match status" value="2"/>
</dbReference>
<evidence type="ECO:0000256" key="2">
    <source>
        <dbReference type="ARBA" id="ARBA00008814"/>
    </source>
</evidence>
<evidence type="ECO:0000313" key="6">
    <source>
        <dbReference type="EMBL" id="MFB8771081.1"/>
    </source>
</evidence>
<comment type="subcellular location">
    <subcellularLocation>
        <location evidence="1">Cell envelope</location>
    </subcellularLocation>
</comment>
<dbReference type="InterPro" id="IPR051313">
    <property type="entry name" value="Bact_iron-sidero_bind"/>
</dbReference>
<organism evidence="6 7">
    <name type="scientific">Nocardiopsis alba</name>
    <dbReference type="NCBI Taxonomy" id="53437"/>
    <lineage>
        <taxon>Bacteria</taxon>
        <taxon>Bacillati</taxon>
        <taxon>Actinomycetota</taxon>
        <taxon>Actinomycetes</taxon>
        <taxon>Streptosporangiales</taxon>
        <taxon>Nocardiopsidaceae</taxon>
        <taxon>Nocardiopsis</taxon>
    </lineage>
</organism>
<dbReference type="Pfam" id="PF01497">
    <property type="entry name" value="Peripla_BP_2"/>
    <property type="match status" value="1"/>
</dbReference>
<proteinExistence type="inferred from homology"/>
<evidence type="ECO:0000256" key="1">
    <source>
        <dbReference type="ARBA" id="ARBA00004196"/>
    </source>
</evidence>
<dbReference type="RefSeq" id="WP_148281651.1">
    <property type="nucleotide sequence ID" value="NZ_JAYMRS010000018.1"/>
</dbReference>
<sequence>MFARKGPDTMPHPLGPLRAATVFTLAGTLALTGCATDGTPTATTEGPTRTVQAANGTVTIPTAPERVAVLWRPTLAAATALGHEPVATMASPGSPDQGLTPFLPDHIDGADLRPVTSSPAEDDVDIEALATSDPDLIIGVSTPVGAQTALLDSLEVIAPTVLLEWEGTGSWRRHLEEVAEILNAADAATETVEAYDTALERARAELREAGVVPEETELSLIRLQSETEIRLETPRSFAGQVVDDLGFARPDAQLEGEGDTDFVPLGYEHLERGDGDAVFVLVGSGFPDAPDTFSDGVWSHLEAVRERNLYRVDQDVWGAANHHAALRVIQDVTDALTGRTEPAL</sequence>
<evidence type="ECO:0000313" key="7">
    <source>
        <dbReference type="Proteomes" id="UP001585053"/>
    </source>
</evidence>
<name>A0ABV5E2K2_9ACTN</name>
<dbReference type="PANTHER" id="PTHR30532">
    <property type="entry name" value="IRON III DICITRATE-BINDING PERIPLASMIC PROTEIN"/>
    <property type="match status" value="1"/>
</dbReference>
<comment type="similarity">
    <text evidence="2">Belongs to the bacterial solute-binding protein 8 family.</text>
</comment>
<feature type="domain" description="Fe/B12 periplasmic-binding" evidence="5">
    <location>
        <begin position="66"/>
        <end position="340"/>
    </location>
</feature>